<gene>
    <name evidence="1" type="ORF">PSEMO_46570</name>
</gene>
<protein>
    <submittedName>
        <fullName evidence="1">Uncharacterized protein</fullName>
    </submittedName>
</protein>
<dbReference type="EMBL" id="MKZO01000047">
    <property type="protein sequence ID" value="OLS60246.1"/>
    <property type="molecule type" value="Genomic_DNA"/>
</dbReference>
<comment type="caution">
    <text evidence="1">The sequence shown here is derived from an EMBL/GenBank/DDBJ whole genome shotgun (WGS) entry which is preliminary data.</text>
</comment>
<dbReference type="AlphaFoldDB" id="A0A1Q9QYL5"/>
<evidence type="ECO:0000313" key="2">
    <source>
        <dbReference type="Proteomes" id="UP000186736"/>
    </source>
</evidence>
<sequence length="77" mass="8678">MSCLICAGRAESVECSPGWEERRCPQCGCYRMSQSLVLLMMNEGQIFDSPKMRAWLEVSRSQVPVPSIDLKQAIIVQ</sequence>
<proteinExistence type="predicted"/>
<dbReference type="Proteomes" id="UP000186736">
    <property type="component" value="Unassembled WGS sequence"/>
</dbReference>
<organism evidence="1 2">
    <name type="scientific">Pseudomonas putida</name>
    <name type="common">Arthrobacter siderocapsulatus</name>
    <dbReference type="NCBI Taxonomy" id="303"/>
    <lineage>
        <taxon>Bacteria</taxon>
        <taxon>Pseudomonadati</taxon>
        <taxon>Pseudomonadota</taxon>
        <taxon>Gammaproteobacteria</taxon>
        <taxon>Pseudomonadales</taxon>
        <taxon>Pseudomonadaceae</taxon>
        <taxon>Pseudomonas</taxon>
    </lineage>
</organism>
<reference evidence="1 2" key="1">
    <citation type="submission" date="2016-10" db="EMBL/GenBank/DDBJ databases">
        <title>Genome Sequence of Pseudomonas putida GM4FR.</title>
        <authorList>
            <person name="Poehlein A."/>
            <person name="Wemheuer F."/>
            <person name="Hollensteiner J."/>
            <person name="Wemheuer B."/>
        </authorList>
    </citation>
    <scope>NUCLEOTIDE SEQUENCE [LARGE SCALE GENOMIC DNA]</scope>
    <source>
        <strain evidence="1 2">GM4FR</strain>
    </source>
</reference>
<accession>A0A1Q9QYL5</accession>
<name>A0A1Q9QYL5_PSEPU</name>
<evidence type="ECO:0000313" key="1">
    <source>
        <dbReference type="EMBL" id="OLS60246.1"/>
    </source>
</evidence>